<keyword evidence="1" id="KW-1133">Transmembrane helix</keyword>
<comment type="caution">
    <text evidence="2">The sequence shown here is derived from an EMBL/GenBank/DDBJ whole genome shotgun (WGS) entry which is preliminary data.</text>
</comment>
<keyword evidence="1" id="KW-0472">Membrane</keyword>
<gene>
    <name evidence="2" type="ORF">SJ059_25980</name>
</gene>
<feature type="non-terminal residue" evidence="2">
    <location>
        <position position="78"/>
    </location>
</feature>
<proteinExistence type="predicted"/>
<dbReference type="AlphaFoldDB" id="A0AAW9ED41"/>
<dbReference type="EMBL" id="JAWZZT010000293">
    <property type="protein sequence ID" value="MDX7017886.1"/>
    <property type="molecule type" value="Genomic_DNA"/>
</dbReference>
<organism evidence="2 3">
    <name type="scientific">Klebsiella aerogenes</name>
    <name type="common">Enterobacter aerogenes</name>
    <dbReference type="NCBI Taxonomy" id="548"/>
    <lineage>
        <taxon>Bacteria</taxon>
        <taxon>Pseudomonadati</taxon>
        <taxon>Pseudomonadota</taxon>
        <taxon>Gammaproteobacteria</taxon>
        <taxon>Enterobacterales</taxon>
        <taxon>Enterobacteriaceae</taxon>
        <taxon>Klebsiella/Raoultella group</taxon>
        <taxon>Klebsiella</taxon>
    </lineage>
</organism>
<name>A0AAW9ED41_KLEAE</name>
<feature type="transmembrane region" description="Helical" evidence="1">
    <location>
        <begin position="37"/>
        <end position="66"/>
    </location>
</feature>
<evidence type="ECO:0000313" key="2">
    <source>
        <dbReference type="EMBL" id="MDX7017886.1"/>
    </source>
</evidence>
<reference evidence="2" key="1">
    <citation type="submission" date="2023-11" db="EMBL/GenBank/DDBJ databases">
        <title>Detection of rare carbapenemases in Enterobacterales - comparison of two colorimetric and two CIM-based carbapenemase assays.</title>
        <authorList>
            <person name="Schaffarczyk L."/>
            <person name="Noster J."/>
            <person name="Stelzer Y."/>
            <person name="Sattler J."/>
            <person name="Gatermann S."/>
            <person name="Hamprecht A."/>
        </authorList>
    </citation>
    <scope>NUCLEOTIDE SEQUENCE</scope>
    <source>
        <strain evidence="2">CIM-Cont-037</strain>
    </source>
</reference>
<evidence type="ECO:0000313" key="3">
    <source>
        <dbReference type="Proteomes" id="UP001279012"/>
    </source>
</evidence>
<dbReference type="Proteomes" id="UP001279012">
    <property type="component" value="Unassembled WGS sequence"/>
</dbReference>
<sequence>MKKLSGRIYLALVLIASLFIVFEKASLIYTALLSVSVYFIIFTLCFVLSSRALFSAITTGTLFIIIKFINQLKVHYYK</sequence>
<accession>A0AAW9ED41</accession>
<keyword evidence="1" id="KW-0812">Transmembrane</keyword>
<protein>
    <submittedName>
        <fullName evidence="2">LTA synthase family protein</fullName>
    </submittedName>
</protein>
<evidence type="ECO:0000256" key="1">
    <source>
        <dbReference type="SAM" id="Phobius"/>
    </source>
</evidence>